<evidence type="ECO:0000313" key="2">
    <source>
        <dbReference type="Proteomes" id="UP000740926"/>
    </source>
</evidence>
<proteinExistence type="predicted"/>
<reference evidence="1 2" key="1">
    <citation type="journal article" date="2020" name="Microb. Genom.">
        <title>Genetic diversity of clinical and environmental Mucorales isolates obtained from an investigation of mucormycosis cases among solid organ transplant recipients.</title>
        <authorList>
            <person name="Nguyen M.H."/>
            <person name="Kaul D."/>
            <person name="Muto C."/>
            <person name="Cheng S.J."/>
            <person name="Richter R.A."/>
            <person name="Bruno V.M."/>
            <person name="Liu G."/>
            <person name="Beyhan S."/>
            <person name="Sundermann A.J."/>
            <person name="Mounaud S."/>
            <person name="Pasculle A.W."/>
            <person name="Nierman W.C."/>
            <person name="Driscoll E."/>
            <person name="Cumbie R."/>
            <person name="Clancy C.J."/>
            <person name="Dupont C.L."/>
        </authorList>
    </citation>
    <scope>NUCLEOTIDE SEQUENCE [LARGE SCALE GENOMIC DNA]</scope>
    <source>
        <strain evidence="1 2">GL24</strain>
    </source>
</reference>
<name>A0A9P6Y1K9_9FUNG</name>
<accession>A0A9P6Y1K9</accession>
<evidence type="ECO:0000313" key="1">
    <source>
        <dbReference type="EMBL" id="KAG1537055.1"/>
    </source>
</evidence>
<gene>
    <name evidence="1" type="ORF">G6F50_014933</name>
</gene>
<keyword evidence="2" id="KW-1185">Reference proteome</keyword>
<dbReference type="AlphaFoldDB" id="A0A9P6Y1K9"/>
<dbReference type="Proteomes" id="UP000740926">
    <property type="component" value="Unassembled WGS sequence"/>
</dbReference>
<sequence length="188" mass="19535">MEIDGSAGSPLLKHGAVRLVEVLFGEPALLDRQLAALFAVVDDAGGGIVLVLQAGLVDLAGHRVGVVDLRAVDLLERFHGADGADQLQVRVVAQQVAAEVERQRRDAARRHEVAHLQAHLVEVLVGGGELALPVLHAQDRVMVLGAVIGLAAGHADADHRRLAEVGTPAGMPKVALPSVLAGSTTLKS</sequence>
<comment type="caution">
    <text evidence="1">The sequence shown here is derived from an EMBL/GenBank/DDBJ whole genome shotgun (WGS) entry which is preliminary data.</text>
</comment>
<dbReference type="EMBL" id="JAANIU010007664">
    <property type="protein sequence ID" value="KAG1537055.1"/>
    <property type="molecule type" value="Genomic_DNA"/>
</dbReference>
<organism evidence="1 2">
    <name type="scientific">Rhizopus delemar</name>
    <dbReference type="NCBI Taxonomy" id="936053"/>
    <lineage>
        <taxon>Eukaryota</taxon>
        <taxon>Fungi</taxon>
        <taxon>Fungi incertae sedis</taxon>
        <taxon>Mucoromycota</taxon>
        <taxon>Mucoromycotina</taxon>
        <taxon>Mucoromycetes</taxon>
        <taxon>Mucorales</taxon>
        <taxon>Mucorineae</taxon>
        <taxon>Rhizopodaceae</taxon>
        <taxon>Rhizopus</taxon>
    </lineage>
</organism>
<protein>
    <submittedName>
        <fullName evidence="1">Uncharacterized protein</fullName>
    </submittedName>
</protein>